<evidence type="ECO:0000313" key="3">
    <source>
        <dbReference type="Proteomes" id="UP000190188"/>
    </source>
</evidence>
<dbReference type="InterPro" id="IPR013830">
    <property type="entry name" value="SGNH_hydro"/>
</dbReference>
<dbReference type="OrthoDB" id="388542at2"/>
<proteinExistence type="predicted"/>
<keyword evidence="3" id="KW-1185">Reference proteome</keyword>
<evidence type="ECO:0000259" key="1">
    <source>
        <dbReference type="Pfam" id="PF13472"/>
    </source>
</evidence>
<dbReference type="Pfam" id="PF13472">
    <property type="entry name" value="Lipase_GDSL_2"/>
    <property type="match status" value="1"/>
</dbReference>
<dbReference type="CDD" id="cd00229">
    <property type="entry name" value="SGNH_hydrolase"/>
    <property type="match status" value="1"/>
</dbReference>
<name>A0A1T2X8G3_9BACL</name>
<comment type="caution">
    <text evidence="2">The sequence shown here is derived from an EMBL/GenBank/DDBJ whole genome shotgun (WGS) entry which is preliminary data.</text>
</comment>
<dbReference type="EMBL" id="MSZX01000007">
    <property type="protein sequence ID" value="OPA76178.1"/>
    <property type="molecule type" value="Genomic_DNA"/>
</dbReference>
<gene>
    <name evidence="2" type="ORF">BVG16_18385</name>
</gene>
<dbReference type="SUPFAM" id="SSF52266">
    <property type="entry name" value="SGNH hydrolase"/>
    <property type="match status" value="1"/>
</dbReference>
<dbReference type="RefSeq" id="WP_078500384.1">
    <property type="nucleotide sequence ID" value="NZ_MSZX01000007.1"/>
</dbReference>
<dbReference type="AlphaFoldDB" id="A0A1T2X8G3"/>
<dbReference type="Gene3D" id="3.40.50.1110">
    <property type="entry name" value="SGNH hydrolase"/>
    <property type="match status" value="1"/>
</dbReference>
<feature type="domain" description="SGNH hydrolase-type esterase" evidence="1">
    <location>
        <begin position="7"/>
        <end position="168"/>
    </location>
</feature>
<protein>
    <recommendedName>
        <fullName evidence="1">SGNH hydrolase-type esterase domain-containing protein</fullName>
    </recommendedName>
</protein>
<reference evidence="2 3" key="1">
    <citation type="submission" date="2017-01" db="EMBL/GenBank/DDBJ databases">
        <title>Genome analysis of Paenibacillus selenitrireducens ES3-24.</title>
        <authorList>
            <person name="Xu D."/>
            <person name="Yao R."/>
            <person name="Zheng S."/>
        </authorList>
    </citation>
    <scope>NUCLEOTIDE SEQUENCE [LARGE SCALE GENOMIC DNA]</scope>
    <source>
        <strain evidence="2 3">ES3-24</strain>
    </source>
</reference>
<evidence type="ECO:0000313" key="2">
    <source>
        <dbReference type="EMBL" id="OPA76178.1"/>
    </source>
</evidence>
<dbReference type="Proteomes" id="UP000190188">
    <property type="component" value="Unassembled WGS sequence"/>
</dbReference>
<dbReference type="STRING" id="1324314.BVG16_18385"/>
<accession>A0A1T2X8G3</accession>
<organism evidence="2 3">
    <name type="scientific">Paenibacillus selenitireducens</name>
    <dbReference type="NCBI Taxonomy" id="1324314"/>
    <lineage>
        <taxon>Bacteria</taxon>
        <taxon>Bacillati</taxon>
        <taxon>Bacillota</taxon>
        <taxon>Bacilli</taxon>
        <taxon>Bacillales</taxon>
        <taxon>Paenibacillaceae</taxon>
        <taxon>Paenibacillus</taxon>
    </lineage>
</organism>
<sequence>MKKVLLLGDSIRIGYQLHVADELRGAAEVVGPEENGRFSKYTLWGVNLWLKELGQPDIIHWNTGLWDLHHEAPMVEALTSLDEYIETLTRIIQELKRTGAPLIFATTTPVHPMQSGRSNAEIDQYNRAAIALMHQHRIEVNDLNAVVKERAEKYICDDLLHLTEEGSKACARQAADSIRKYL</sequence>
<dbReference type="InterPro" id="IPR036514">
    <property type="entry name" value="SGNH_hydro_sf"/>
</dbReference>